<dbReference type="Gene3D" id="3.30.420.40">
    <property type="match status" value="2"/>
</dbReference>
<keyword evidence="2" id="KW-0808">Transferase</keyword>
<feature type="domain" description="ATPase BadF/BadG/BcrA/BcrD type" evidence="1">
    <location>
        <begin position="7"/>
        <end position="300"/>
    </location>
</feature>
<dbReference type="RefSeq" id="WP_184786703.1">
    <property type="nucleotide sequence ID" value="NZ_BONT01000013.1"/>
</dbReference>
<evidence type="ECO:0000259" key="1">
    <source>
        <dbReference type="Pfam" id="PF01869"/>
    </source>
</evidence>
<dbReference type="GO" id="GO:0016301">
    <property type="term" value="F:kinase activity"/>
    <property type="evidence" value="ECO:0007669"/>
    <property type="project" value="UniProtKB-KW"/>
</dbReference>
<evidence type="ECO:0000313" key="2">
    <source>
        <dbReference type="EMBL" id="MBB6033847.1"/>
    </source>
</evidence>
<dbReference type="EMBL" id="JACHGT010000003">
    <property type="protein sequence ID" value="MBB6033847.1"/>
    <property type="molecule type" value="Genomic_DNA"/>
</dbReference>
<dbReference type="InterPro" id="IPR002731">
    <property type="entry name" value="ATPase_BadF"/>
</dbReference>
<comment type="caution">
    <text evidence="2">The sequence shown here is derived from an EMBL/GenBank/DDBJ whole genome shotgun (WGS) entry which is preliminary data.</text>
</comment>
<dbReference type="Pfam" id="PF01869">
    <property type="entry name" value="BcrAD_BadFG"/>
    <property type="match status" value="1"/>
</dbReference>
<reference evidence="2 3" key="1">
    <citation type="submission" date="2020-08" db="EMBL/GenBank/DDBJ databases">
        <title>Genomic Encyclopedia of Type Strains, Phase IV (KMG-IV): sequencing the most valuable type-strain genomes for metagenomic binning, comparative biology and taxonomic classification.</title>
        <authorList>
            <person name="Goeker M."/>
        </authorList>
    </citation>
    <scope>NUCLEOTIDE SEQUENCE [LARGE SCALE GENOMIC DNA]</scope>
    <source>
        <strain evidence="2 3">YIM 65646</strain>
    </source>
</reference>
<dbReference type="AlphaFoldDB" id="A0A841FKY1"/>
<accession>A0A841FKY1</accession>
<gene>
    <name evidence="2" type="ORF">HNR73_001697</name>
</gene>
<name>A0A841FKY1_9ACTN</name>
<dbReference type="InterPro" id="IPR052519">
    <property type="entry name" value="Euk-type_GlcNAc_Kinase"/>
</dbReference>
<organism evidence="2 3">
    <name type="scientific">Phytomonospora endophytica</name>
    <dbReference type="NCBI Taxonomy" id="714109"/>
    <lineage>
        <taxon>Bacteria</taxon>
        <taxon>Bacillati</taxon>
        <taxon>Actinomycetota</taxon>
        <taxon>Actinomycetes</taxon>
        <taxon>Micromonosporales</taxon>
        <taxon>Micromonosporaceae</taxon>
        <taxon>Phytomonospora</taxon>
    </lineage>
</organism>
<keyword evidence="2" id="KW-0418">Kinase</keyword>
<keyword evidence="3" id="KW-1185">Reference proteome</keyword>
<dbReference type="PANTHER" id="PTHR43190:SF3">
    <property type="entry name" value="N-ACETYL-D-GLUCOSAMINE KINASE"/>
    <property type="match status" value="1"/>
</dbReference>
<protein>
    <submittedName>
        <fullName evidence="2">N-acetylglucosamine kinase-like BadF-type ATPase</fullName>
    </submittedName>
</protein>
<sequence length="320" mass="32331">MHKDLVLGFDIGGTSTRALLATLDGERVGAAQGPGGNPTSHGLPASLKAIGEAAAAAIGDHDPARIRALHLGLAGGQPYEDPANRAQLSQVWTGLGIDAPVAIDTDLTVAFAAATPAPTGTVAIGGTGAIAAAIEDRHLTGRADGYGWLLGDEGSGYWLGRQAARVALKVLDGHLPTGPLAEAVITAAWPGPTRPATRELIDVIAHRPPLQLAAYARLVTTAADNGDPQATALLDEAATLLTTTIASVRHTGADTPIVLGGSLLTETTRVGIGVRTQLTARFPTAPLHTARDGAAGAAWLAAYPYLPDAVAAHGVFTAGG</sequence>
<dbReference type="PANTHER" id="PTHR43190">
    <property type="entry name" value="N-ACETYL-D-GLUCOSAMINE KINASE"/>
    <property type="match status" value="1"/>
</dbReference>
<dbReference type="SUPFAM" id="SSF53067">
    <property type="entry name" value="Actin-like ATPase domain"/>
    <property type="match status" value="2"/>
</dbReference>
<proteinExistence type="predicted"/>
<dbReference type="Proteomes" id="UP000548476">
    <property type="component" value="Unassembled WGS sequence"/>
</dbReference>
<evidence type="ECO:0000313" key="3">
    <source>
        <dbReference type="Proteomes" id="UP000548476"/>
    </source>
</evidence>
<dbReference type="InterPro" id="IPR043129">
    <property type="entry name" value="ATPase_NBD"/>
</dbReference>